<dbReference type="InterPro" id="IPR041078">
    <property type="entry name" value="Plavaka"/>
</dbReference>
<proteinExistence type="predicted"/>
<protein>
    <submittedName>
        <fullName evidence="2">Uncharacterized protein</fullName>
    </submittedName>
</protein>
<feature type="region of interest" description="Disordered" evidence="1">
    <location>
        <begin position="158"/>
        <end position="183"/>
    </location>
</feature>
<evidence type="ECO:0000313" key="3">
    <source>
        <dbReference type="Proteomes" id="UP001218188"/>
    </source>
</evidence>
<comment type="caution">
    <text evidence="2">The sequence shown here is derived from an EMBL/GenBank/DDBJ whole genome shotgun (WGS) entry which is preliminary data.</text>
</comment>
<feature type="compositionally biased region" description="Acidic residues" evidence="1">
    <location>
        <begin position="82"/>
        <end position="98"/>
    </location>
</feature>
<dbReference type="AlphaFoldDB" id="A0AAD6S655"/>
<reference evidence="2" key="1">
    <citation type="submission" date="2023-03" db="EMBL/GenBank/DDBJ databases">
        <title>Massive genome expansion in bonnet fungi (Mycena s.s.) driven by repeated elements and novel gene families across ecological guilds.</title>
        <authorList>
            <consortium name="Lawrence Berkeley National Laboratory"/>
            <person name="Harder C.B."/>
            <person name="Miyauchi S."/>
            <person name="Viragh M."/>
            <person name="Kuo A."/>
            <person name="Thoen E."/>
            <person name="Andreopoulos B."/>
            <person name="Lu D."/>
            <person name="Skrede I."/>
            <person name="Drula E."/>
            <person name="Henrissat B."/>
            <person name="Morin E."/>
            <person name="Kohler A."/>
            <person name="Barry K."/>
            <person name="LaButti K."/>
            <person name="Morin E."/>
            <person name="Salamov A."/>
            <person name="Lipzen A."/>
            <person name="Mereny Z."/>
            <person name="Hegedus B."/>
            <person name="Baldrian P."/>
            <person name="Stursova M."/>
            <person name="Weitz H."/>
            <person name="Taylor A."/>
            <person name="Grigoriev I.V."/>
            <person name="Nagy L.G."/>
            <person name="Martin F."/>
            <person name="Kauserud H."/>
        </authorList>
    </citation>
    <scope>NUCLEOTIDE SEQUENCE</scope>
    <source>
        <strain evidence="2">CBHHK200</strain>
    </source>
</reference>
<dbReference type="Proteomes" id="UP001218188">
    <property type="component" value="Unassembled WGS sequence"/>
</dbReference>
<dbReference type="EMBL" id="JARJCM010000222">
    <property type="protein sequence ID" value="KAJ7021823.1"/>
    <property type="molecule type" value="Genomic_DNA"/>
</dbReference>
<evidence type="ECO:0000256" key="1">
    <source>
        <dbReference type="SAM" id="MobiDB-lite"/>
    </source>
</evidence>
<sequence length="994" mass="111361">MPECSGCKATFIGRAFASHLAKTTNPSCIKVREAAENNSTDSGSEEEFGPVAGTFPTGGGKFQGDLFGDDYTQDDFNYLSDDALDSDSEPDLDDDDPIAADHGAAEDALAADGWEPTRRVPEPGEEDSEMEDARPETAPPAPEIRKIAEDRFHEKPTIVKFPGNGITTRAGEPMSPDRSASTEEQYSQILGTTENIYSPFISKMDWEIARWAKLRGSGSTAFTDLLKIEGVAAALGLSYGSSLQLNTIIDEKLPGRPKFTRSEVVVAGEVFELYSRDIIECVRALFGDTDFAPYLFVVPERHYADKDKTIRLYHNMHTAKWWWSTQKQVEKDNPGATIIPILLSSDKTQLTMFGNKSAYPVYMTIGNIPKEIRRKPSRRAYVLLAYLPTSRLGHIKNKAARRRALANLFHKCLSFITEPLRQAGVTVRRGHPIVACYIGDYPEQLLVTCVKTGWCPTGEVDHNSLGDGDSTCPLRDLAKVLDALDTLDQGGGQYAKACAAAGIKPVVHPFWEHLPYTNIFLSITSDILHQLYQGVIKHLIAWLKESLGEAELDARCRRLPPNHNIRLFMKGISNLNRVTGREHDQISRFLLGIILDVKLPRALSPVRLVEAVRGILDFTYTAQYPMHTTETLAGMEAARMRFHQNKSIFVDLGVRNNFNLPKVHGMEHYPPNVENFGTLDNCNTENTERLHIDLAKDAYRSTNRKNEFSQMTLWLERKEKILRHHQFVEWKLRGSPSPPVIKGLHPGMIYERKLTMSKHPTYKAVKFSTLETAYGAPFFRDCLSRYIVGLTDPGLSPAQVEQEANSFDVSFNAVPVFQRIKFSTSDPYGGPNGPTDSIVDSIHVQPLKRTKTGDEIPARFDTALINTGHGGKIGASGYRIGQVRVVFTLPPHLAKQILPPNIQPPKYLAYVEWFSAFKPRPERHHLMYKVSRVIKNGDRLASIIPVANIRRSVHLLPKFGPVAPAEWRSHNVLDKCPVFFANPWTDRHIYATLY</sequence>
<keyword evidence="3" id="KW-1185">Reference proteome</keyword>
<accession>A0AAD6S655</accession>
<organism evidence="2 3">
    <name type="scientific">Mycena alexandri</name>
    <dbReference type="NCBI Taxonomy" id="1745969"/>
    <lineage>
        <taxon>Eukaryota</taxon>
        <taxon>Fungi</taxon>
        <taxon>Dikarya</taxon>
        <taxon>Basidiomycota</taxon>
        <taxon>Agaricomycotina</taxon>
        <taxon>Agaricomycetes</taxon>
        <taxon>Agaricomycetidae</taxon>
        <taxon>Agaricales</taxon>
        <taxon>Marasmiineae</taxon>
        <taxon>Mycenaceae</taxon>
        <taxon>Mycena</taxon>
    </lineage>
</organism>
<feature type="region of interest" description="Disordered" evidence="1">
    <location>
        <begin position="35"/>
        <end position="141"/>
    </location>
</feature>
<evidence type="ECO:0000313" key="2">
    <source>
        <dbReference type="EMBL" id="KAJ7021823.1"/>
    </source>
</evidence>
<feature type="compositionally biased region" description="Low complexity" evidence="1">
    <location>
        <begin position="100"/>
        <end position="112"/>
    </location>
</feature>
<gene>
    <name evidence="2" type="ORF">C8F04DRAFT_1139773</name>
</gene>
<dbReference type="Pfam" id="PF18759">
    <property type="entry name" value="Plavaka"/>
    <property type="match status" value="1"/>
</dbReference>
<name>A0AAD6S655_9AGAR</name>